<proteinExistence type="predicted"/>
<evidence type="ECO:0000313" key="2">
    <source>
        <dbReference type="Proteomes" id="UP001549112"/>
    </source>
</evidence>
<protein>
    <submittedName>
        <fullName evidence="1">Uncharacterized protein</fullName>
    </submittedName>
</protein>
<evidence type="ECO:0000313" key="1">
    <source>
        <dbReference type="EMBL" id="MET3560025.1"/>
    </source>
</evidence>
<sequence length="34" mass="4054">MLIASFWGTLATLIWIFSSPPPESIWELWWVPFM</sequence>
<dbReference type="Proteomes" id="UP001549112">
    <property type="component" value="Unassembled WGS sequence"/>
</dbReference>
<name>A0ABV2FN75_9HYPH</name>
<comment type="caution">
    <text evidence="1">The sequence shown here is derived from an EMBL/GenBank/DDBJ whole genome shotgun (WGS) entry which is preliminary data.</text>
</comment>
<keyword evidence="2" id="KW-1185">Reference proteome</keyword>
<reference evidence="1 2" key="1">
    <citation type="submission" date="2024-06" db="EMBL/GenBank/DDBJ databases">
        <title>Genomic Encyclopedia of Type Strains, Phase IV (KMG-IV): sequencing the most valuable type-strain genomes for metagenomic binning, comparative biology and taxonomic classification.</title>
        <authorList>
            <person name="Goeker M."/>
        </authorList>
    </citation>
    <scope>NUCLEOTIDE SEQUENCE [LARGE SCALE GENOMIC DNA]</scope>
    <source>
        <strain evidence="1 2">DSM 23650</strain>
    </source>
</reference>
<dbReference type="EMBL" id="JBEPLT010000005">
    <property type="protein sequence ID" value="MET3560025.1"/>
    <property type="molecule type" value="Genomic_DNA"/>
</dbReference>
<organism evidence="1 2">
    <name type="scientific">Bartonella japonica</name>
    <dbReference type="NCBI Taxonomy" id="357761"/>
    <lineage>
        <taxon>Bacteria</taxon>
        <taxon>Pseudomonadati</taxon>
        <taxon>Pseudomonadota</taxon>
        <taxon>Alphaproteobacteria</taxon>
        <taxon>Hyphomicrobiales</taxon>
        <taxon>Bartonellaceae</taxon>
        <taxon>Bartonella</taxon>
    </lineage>
</organism>
<accession>A0ABV2FN75</accession>
<gene>
    <name evidence="1" type="ORF">ABID39_000712</name>
</gene>